<reference evidence="1" key="2">
    <citation type="journal article" date="2015" name="Fish Shellfish Immunol.">
        <title>Early steps in the European eel (Anguilla anguilla)-Vibrio vulnificus interaction in the gills: Role of the RtxA13 toxin.</title>
        <authorList>
            <person name="Callol A."/>
            <person name="Pajuelo D."/>
            <person name="Ebbesson L."/>
            <person name="Teles M."/>
            <person name="MacKenzie S."/>
            <person name="Amaro C."/>
        </authorList>
    </citation>
    <scope>NUCLEOTIDE SEQUENCE</scope>
</reference>
<proteinExistence type="predicted"/>
<dbReference type="EMBL" id="GBXM01045654">
    <property type="protein sequence ID" value="JAH62923.1"/>
    <property type="molecule type" value="Transcribed_RNA"/>
</dbReference>
<sequence>MEHDCSFKGMMGKIKLVLCLVESIHKSAFRNGR</sequence>
<evidence type="ECO:0000313" key="1">
    <source>
        <dbReference type="EMBL" id="JAH62923.1"/>
    </source>
</evidence>
<name>A0A0E9UD90_ANGAN</name>
<protein>
    <submittedName>
        <fullName evidence="1">Uncharacterized protein</fullName>
    </submittedName>
</protein>
<dbReference type="AlphaFoldDB" id="A0A0E9UD90"/>
<reference evidence="1" key="1">
    <citation type="submission" date="2014-11" db="EMBL/GenBank/DDBJ databases">
        <authorList>
            <person name="Amaro Gonzalez C."/>
        </authorList>
    </citation>
    <scope>NUCLEOTIDE SEQUENCE</scope>
</reference>
<organism evidence="1">
    <name type="scientific">Anguilla anguilla</name>
    <name type="common">European freshwater eel</name>
    <name type="synonym">Muraena anguilla</name>
    <dbReference type="NCBI Taxonomy" id="7936"/>
    <lineage>
        <taxon>Eukaryota</taxon>
        <taxon>Metazoa</taxon>
        <taxon>Chordata</taxon>
        <taxon>Craniata</taxon>
        <taxon>Vertebrata</taxon>
        <taxon>Euteleostomi</taxon>
        <taxon>Actinopterygii</taxon>
        <taxon>Neopterygii</taxon>
        <taxon>Teleostei</taxon>
        <taxon>Anguilliformes</taxon>
        <taxon>Anguillidae</taxon>
        <taxon>Anguilla</taxon>
    </lineage>
</organism>
<accession>A0A0E9UD90</accession>